<dbReference type="Gene3D" id="3.40.50.150">
    <property type="entry name" value="Vaccinia Virus protein VP39"/>
    <property type="match status" value="1"/>
</dbReference>
<dbReference type="CDD" id="cd02440">
    <property type="entry name" value="AdoMet_MTases"/>
    <property type="match status" value="1"/>
</dbReference>
<dbReference type="EMBL" id="NIBQ01000003">
    <property type="protein sequence ID" value="OUZ30467.1"/>
    <property type="molecule type" value="Genomic_DNA"/>
</dbReference>
<feature type="domain" description="Methyltransferase" evidence="4">
    <location>
        <begin position="63"/>
        <end position="155"/>
    </location>
</feature>
<dbReference type="RefSeq" id="WP_254909572.1">
    <property type="nucleotide sequence ID" value="NZ_CP147246.1"/>
</dbReference>
<gene>
    <name evidence="6" type="ORF">A5889_002072</name>
    <name evidence="5" type="ORF">A5889_002755</name>
</gene>
<dbReference type="Pfam" id="PF13649">
    <property type="entry name" value="Methyltransf_25"/>
    <property type="match status" value="1"/>
</dbReference>
<accession>A0A200J1G2</accession>
<dbReference type="PROSITE" id="PS00600">
    <property type="entry name" value="AA_TRANSFER_CLASS_3"/>
    <property type="match status" value="1"/>
</dbReference>
<evidence type="ECO:0000313" key="7">
    <source>
        <dbReference type="Proteomes" id="UP000196151"/>
    </source>
</evidence>
<dbReference type="InterPro" id="IPR015421">
    <property type="entry name" value="PyrdxlP-dep_Trfase_major"/>
</dbReference>
<dbReference type="Proteomes" id="UP000196151">
    <property type="component" value="Chromosome"/>
</dbReference>
<dbReference type="Gene3D" id="3.40.640.10">
    <property type="entry name" value="Type I PLP-dependent aspartate aminotransferase-like (Major domain)"/>
    <property type="match status" value="1"/>
</dbReference>
<dbReference type="GO" id="GO:0009102">
    <property type="term" value="P:biotin biosynthetic process"/>
    <property type="evidence" value="ECO:0007669"/>
    <property type="project" value="TreeGrafter"/>
</dbReference>
<dbReference type="PANTHER" id="PTHR42684">
    <property type="entry name" value="ADENOSYLMETHIONINE-8-AMINO-7-OXONONANOATE AMINOTRANSFERASE"/>
    <property type="match status" value="1"/>
</dbReference>
<dbReference type="EMBL" id="CP147246">
    <property type="protein sequence ID" value="WYJ94559.1"/>
    <property type="molecule type" value="Genomic_DNA"/>
</dbReference>
<keyword evidence="1" id="KW-0032">Aminotransferase</keyword>
<dbReference type="GO" id="GO:0004141">
    <property type="term" value="F:dethiobiotin synthase activity"/>
    <property type="evidence" value="ECO:0007669"/>
    <property type="project" value="TreeGrafter"/>
</dbReference>
<dbReference type="GO" id="GO:0030170">
    <property type="term" value="F:pyridoxal phosphate binding"/>
    <property type="evidence" value="ECO:0007669"/>
    <property type="project" value="InterPro"/>
</dbReference>
<organism evidence="5">
    <name type="scientific">Candidatus Enterococcus dunnyi</name>
    <dbReference type="NCBI Taxonomy" id="1834192"/>
    <lineage>
        <taxon>Bacteria</taxon>
        <taxon>Bacillati</taxon>
        <taxon>Bacillota</taxon>
        <taxon>Bacilli</taxon>
        <taxon>Lactobacillales</taxon>
        <taxon>Enterococcaceae</taxon>
        <taxon>Enterococcus</taxon>
    </lineage>
</organism>
<dbReference type="InterPro" id="IPR049704">
    <property type="entry name" value="Aminotrans_3_PPA_site"/>
</dbReference>
<dbReference type="InterPro" id="IPR029063">
    <property type="entry name" value="SAM-dependent_MTases_sf"/>
</dbReference>
<dbReference type="InterPro" id="IPR041698">
    <property type="entry name" value="Methyltransf_25"/>
</dbReference>
<keyword evidence="7" id="KW-1185">Reference proteome</keyword>
<evidence type="ECO:0000259" key="4">
    <source>
        <dbReference type="Pfam" id="PF13649"/>
    </source>
</evidence>
<dbReference type="InterPro" id="IPR015424">
    <property type="entry name" value="PyrdxlP-dep_Trfase"/>
</dbReference>
<keyword evidence="2" id="KW-0808">Transferase</keyword>
<evidence type="ECO:0000313" key="6">
    <source>
        <dbReference type="EMBL" id="WYJ94559.1"/>
    </source>
</evidence>
<protein>
    <recommendedName>
        <fullName evidence="4">Methyltransferase domain-containing protein</fullName>
    </recommendedName>
</protein>
<evidence type="ECO:0000256" key="2">
    <source>
        <dbReference type="ARBA" id="ARBA00022679"/>
    </source>
</evidence>
<dbReference type="Pfam" id="PF00202">
    <property type="entry name" value="Aminotran_3"/>
    <property type="match status" value="1"/>
</dbReference>
<proteinExistence type="predicted"/>
<keyword evidence="3" id="KW-0663">Pyridoxal phosphate</keyword>
<dbReference type="SUPFAM" id="SSF53335">
    <property type="entry name" value="S-adenosyl-L-methionine-dependent methyltransferases"/>
    <property type="match status" value="1"/>
</dbReference>
<evidence type="ECO:0000256" key="3">
    <source>
        <dbReference type="ARBA" id="ARBA00022898"/>
    </source>
</evidence>
<sequence length="661" mass="75683">MYKEEAVFFGTFKEKLKNKNQIDITDNIYKEAEFAEYYEAVAHESISGDIEYYLTIFSKGDRVLEIGTGNGRVMKPLLQRGIDIYGIEPEQAMLAFLSEEEKSRVYVGGIENIAQFDHVSKYRYIIIPATSVSLFDEQCFTNFLYEAKKVLASDGKIIFDFINPNQIDKLDGAVSIDKIKNQLFMSGNFVQGKKFIYNIYTKTADGSKKLGYSVKNIYTIDQIKRLSEEVGCMANIIKNRPDYVMMEVQKMRYDYLVPMGDITTVNDDKITIVRAEEEYVFDGEQKRFVDLRSGLWNVNLGYKKELHAAISRRFTNQLLKNLTYLDIHSFHHPLYQEYAEGLSTFVDKEGTYTQIIYTNSGSECTELTLKLSRQINKGKKKTLAFSQGYHGTFWGGMSISGLDQEVTEVYSPKLSNMEFMKLPENDLEEKAFFEHIEQHHREYGAMIIEPILGSAGVKVSSIRFLNKLGRLLQKYMITVIFDEVATGFYRTGKPFYFHYLDFKPDMINLSKGINNGILPFGVVLLSNDIVCKLKKEELEHFSTQNGNLLGVISAHETLCYYQQHEAEIAQNIQKLNELILAEMSFNGISVRGIGCMFAVPIDDPQALSLIMQSLEQAGILCYQYFNSVEDNGLTLMPSFYTDHKKMQQILKRIAKAVKSYA</sequence>
<dbReference type="InterPro" id="IPR005814">
    <property type="entry name" value="Aminotrans_3"/>
</dbReference>
<dbReference type="InterPro" id="IPR015422">
    <property type="entry name" value="PyrdxlP-dep_Trfase_small"/>
</dbReference>
<reference evidence="5" key="1">
    <citation type="submission" date="2017-05" db="EMBL/GenBank/DDBJ databases">
        <title>The Genome Sequence of Enterococcus sp. 9D6_DIV0238.</title>
        <authorList>
            <consortium name="The Broad Institute Genomics Platform"/>
            <consortium name="The Broad Institute Genomic Center for Infectious Diseases"/>
            <person name="Earl A."/>
            <person name="Manson A."/>
            <person name="Schwartman J."/>
            <person name="Gilmore M."/>
            <person name="Abouelleil A."/>
            <person name="Cao P."/>
            <person name="Chapman S."/>
            <person name="Cusick C."/>
            <person name="Shea T."/>
            <person name="Young S."/>
            <person name="Neafsey D."/>
            <person name="Nusbaum C."/>
            <person name="Birren B."/>
        </authorList>
    </citation>
    <scope>NUCLEOTIDE SEQUENCE [LARGE SCALE GENOMIC DNA]</scope>
    <source>
        <strain evidence="5">9D6_DIV0238</strain>
    </source>
</reference>
<reference evidence="6" key="2">
    <citation type="submission" date="2017-05" db="EMBL/GenBank/DDBJ databases">
        <authorList>
            <consortium name="The Broad Institute Genomics Platform"/>
            <consortium name="The Broad Institute Genomic Center for Infectious Diseases"/>
            <person name="Earl A."/>
            <person name="Manson A."/>
            <person name="Schwartman J."/>
            <person name="Gilmore M."/>
            <person name="Abouelleil A."/>
            <person name="Cao P."/>
            <person name="Chapman S."/>
            <person name="Cusick C."/>
            <person name="Shea T."/>
            <person name="Young S."/>
            <person name="Neafsey D."/>
            <person name="Nusbaum C."/>
            <person name="Birren B."/>
        </authorList>
    </citation>
    <scope>NUCLEOTIDE SEQUENCE</scope>
    <source>
        <strain evidence="6">9D6_DIV0238</strain>
    </source>
</reference>
<dbReference type="AlphaFoldDB" id="A0A200J1G2"/>
<dbReference type="SUPFAM" id="SSF53383">
    <property type="entry name" value="PLP-dependent transferases"/>
    <property type="match status" value="1"/>
</dbReference>
<evidence type="ECO:0000313" key="5">
    <source>
        <dbReference type="EMBL" id="OUZ30467.1"/>
    </source>
</evidence>
<evidence type="ECO:0000256" key="1">
    <source>
        <dbReference type="ARBA" id="ARBA00022576"/>
    </source>
</evidence>
<name>A0A200J1G2_9ENTE</name>
<reference evidence="6" key="3">
    <citation type="submission" date="2024-03" db="EMBL/GenBank/DDBJ databases">
        <title>The Genome Sequence of Enterococcus sp. DIV0238c.</title>
        <authorList>
            <consortium name="The Broad Institute Genomics Platform"/>
            <consortium name="The Broad Institute Microbial Omics Core"/>
            <consortium name="The Broad Institute Genomic Center for Infectious Diseases"/>
            <person name="Earl A."/>
            <person name="Manson A."/>
            <person name="Gilmore M."/>
            <person name="Schwartman J."/>
            <person name="Shea T."/>
            <person name="Abouelleil A."/>
            <person name="Cao P."/>
            <person name="Chapman S."/>
            <person name="Cusick C."/>
            <person name="Young S."/>
            <person name="Neafsey D."/>
            <person name="Nusbaum C."/>
            <person name="Birren B."/>
        </authorList>
    </citation>
    <scope>NUCLEOTIDE SEQUENCE</scope>
    <source>
        <strain evidence="6">9D6_DIV0238</strain>
    </source>
</reference>
<dbReference type="PANTHER" id="PTHR42684:SF3">
    <property type="entry name" value="ADENOSYLMETHIONINE-8-AMINO-7-OXONONANOATE AMINOTRANSFERASE"/>
    <property type="match status" value="1"/>
</dbReference>
<dbReference type="GO" id="GO:0004015">
    <property type="term" value="F:adenosylmethionine-8-amino-7-oxononanoate transaminase activity"/>
    <property type="evidence" value="ECO:0007669"/>
    <property type="project" value="TreeGrafter"/>
</dbReference>
<dbReference type="Gene3D" id="3.90.1150.10">
    <property type="entry name" value="Aspartate Aminotransferase, domain 1"/>
    <property type="match status" value="1"/>
</dbReference>